<dbReference type="SFLD" id="SFLDG01123">
    <property type="entry name" value="methyltransferase_(Class_B)"/>
    <property type="match status" value="1"/>
</dbReference>
<dbReference type="Pfam" id="PF02310">
    <property type="entry name" value="B12-binding"/>
    <property type="match status" value="1"/>
</dbReference>
<gene>
    <name evidence="8" type="ORF">P5G62_017615</name>
</gene>
<dbReference type="SFLD" id="SFLDS00029">
    <property type="entry name" value="Radical_SAM"/>
    <property type="match status" value="1"/>
</dbReference>
<dbReference type="SUPFAM" id="SSF52242">
    <property type="entry name" value="Cobalamin (vitamin B12)-binding domain"/>
    <property type="match status" value="1"/>
</dbReference>
<keyword evidence="4" id="KW-0408">Iron</keyword>
<dbReference type="Pfam" id="PF13311">
    <property type="entry name" value="DUF4080"/>
    <property type="match status" value="1"/>
</dbReference>
<dbReference type="InterPro" id="IPR036724">
    <property type="entry name" value="Cobalamin-bd_sf"/>
</dbReference>
<dbReference type="Proteomes" id="UP001241748">
    <property type="component" value="Unassembled WGS sequence"/>
</dbReference>
<dbReference type="InterPro" id="IPR051198">
    <property type="entry name" value="BchE-like"/>
</dbReference>
<keyword evidence="2" id="KW-0949">S-adenosyl-L-methionine</keyword>
<dbReference type="CDD" id="cd01335">
    <property type="entry name" value="Radical_SAM"/>
    <property type="match status" value="1"/>
</dbReference>
<dbReference type="InterPro" id="IPR023404">
    <property type="entry name" value="rSAM_horseshoe"/>
</dbReference>
<dbReference type="Pfam" id="PF04055">
    <property type="entry name" value="Radical_SAM"/>
    <property type="match status" value="1"/>
</dbReference>
<dbReference type="PANTHER" id="PTHR43409:SF16">
    <property type="entry name" value="SLR0320 PROTEIN"/>
    <property type="match status" value="1"/>
</dbReference>
<evidence type="ECO:0000256" key="5">
    <source>
        <dbReference type="ARBA" id="ARBA00023014"/>
    </source>
</evidence>
<evidence type="ECO:0000259" key="6">
    <source>
        <dbReference type="PROSITE" id="PS51332"/>
    </source>
</evidence>
<feature type="domain" description="B12-binding" evidence="6">
    <location>
        <begin position="1"/>
        <end position="133"/>
    </location>
</feature>
<dbReference type="Gene3D" id="3.80.30.20">
    <property type="entry name" value="tm_1862 like domain"/>
    <property type="match status" value="1"/>
</dbReference>
<dbReference type="InterPro" id="IPR006158">
    <property type="entry name" value="Cobalamin-bd"/>
</dbReference>
<dbReference type="SFLD" id="SFLDG01082">
    <property type="entry name" value="B12-binding_domain_containing"/>
    <property type="match status" value="1"/>
</dbReference>
<dbReference type="InterPro" id="IPR058240">
    <property type="entry name" value="rSAM_sf"/>
</dbReference>
<evidence type="ECO:0000259" key="7">
    <source>
        <dbReference type="PROSITE" id="PS51918"/>
    </source>
</evidence>
<dbReference type="CDD" id="cd02068">
    <property type="entry name" value="radical_SAM_B12_BD"/>
    <property type="match status" value="1"/>
</dbReference>
<keyword evidence="3" id="KW-0479">Metal-binding</keyword>
<reference evidence="8 9" key="1">
    <citation type="submission" date="2024-05" db="EMBL/GenBank/DDBJ databases">
        <authorList>
            <person name="Venkateswaran K."/>
        </authorList>
    </citation>
    <scope>NUCLEOTIDE SEQUENCE [LARGE SCALE GENOMIC DNA]</scope>
    <source>
        <strain evidence="8 9">179-C4-2-HS</strain>
    </source>
</reference>
<evidence type="ECO:0000256" key="4">
    <source>
        <dbReference type="ARBA" id="ARBA00023004"/>
    </source>
</evidence>
<evidence type="ECO:0000256" key="3">
    <source>
        <dbReference type="ARBA" id="ARBA00022723"/>
    </source>
</evidence>
<sequence length="580" mass="67822">MNVICSTLNAKYIHTNLAIRYLKAFAAPEFNIQLKEYTIKDPAMNIVSDLYQQKPKIIGFSCYIWNIEETIKVVNMLKKIDPSIQIVLGGPEVTYDTVEWMEKLPSVDFIIIGEGEHSFKQLLTEMNGEGDYRNVHGIAYRENGKVRVTPQMNKLDLKELPSPYRFPEDVAHLGKRVTYIETSRGCPFNCQFCLSSIEVGVRYFDREKIKADIRYLMANGAKTIKFVDRTFNISRSYAMEMFRFLIDEHLPGTVFQFEITADIMRPEVIEFLNNEAPKGLFRFEIGVQSTNDYTNELVMRKQNFEKLTRTVTMVKDGGKIDQHLDLIAGLPEEDYSSFRKTFNDVFELRPEELQLGFLKMLRGTGLRLRAADHDYIYMDQSPYEILGNNVLPFNDILRIKQVEDVLEKYWNDHRMNHTIEYLVTKVFPSPFDFFQEFGGFWDKQGWSRIGHQLEDLFRRLFSFLESRSVSDLDIISGLMKYDYLINHKYKPRKPWWEQSSNKQTRTAIYKQVVDNPSHLGQPYLDLALDEKDLYKHTMIEDLSFDLSVYLTSGKIVKIQTYLLAYFDPANKGTIIFPFKV</sequence>
<dbReference type="PANTHER" id="PTHR43409">
    <property type="entry name" value="ANAEROBIC MAGNESIUM-PROTOPORPHYRIN IX MONOMETHYL ESTER CYCLASE-RELATED"/>
    <property type="match status" value="1"/>
</dbReference>
<organism evidence="8 9">
    <name type="scientific">Neobacillus driksii</name>
    <dbReference type="NCBI Taxonomy" id="3035913"/>
    <lineage>
        <taxon>Bacteria</taxon>
        <taxon>Bacillati</taxon>
        <taxon>Bacillota</taxon>
        <taxon>Bacilli</taxon>
        <taxon>Bacillales</taxon>
        <taxon>Bacillaceae</taxon>
        <taxon>Neobacillus</taxon>
    </lineage>
</organism>
<evidence type="ECO:0000313" key="9">
    <source>
        <dbReference type="Proteomes" id="UP001241748"/>
    </source>
</evidence>
<name>A0ABV4YW49_9BACI</name>
<accession>A0ABV4YW49</accession>
<keyword evidence="9" id="KW-1185">Reference proteome</keyword>
<dbReference type="InterPro" id="IPR034466">
    <property type="entry name" value="Methyltransferase_Class_B"/>
</dbReference>
<dbReference type="InterPro" id="IPR006638">
    <property type="entry name" value="Elp3/MiaA/NifB-like_rSAM"/>
</dbReference>
<dbReference type="PROSITE" id="PS51918">
    <property type="entry name" value="RADICAL_SAM"/>
    <property type="match status" value="1"/>
</dbReference>
<keyword evidence="5" id="KW-0411">Iron-sulfur</keyword>
<evidence type="ECO:0000256" key="1">
    <source>
        <dbReference type="ARBA" id="ARBA00001966"/>
    </source>
</evidence>
<evidence type="ECO:0000313" key="8">
    <source>
        <dbReference type="EMBL" id="MFB3168943.1"/>
    </source>
</evidence>
<protein>
    <submittedName>
        <fullName evidence="8">B12-binding domain-containing radical SAM protein</fullName>
    </submittedName>
</protein>
<evidence type="ECO:0000256" key="2">
    <source>
        <dbReference type="ARBA" id="ARBA00022691"/>
    </source>
</evidence>
<feature type="domain" description="Radical SAM core" evidence="7">
    <location>
        <begin position="172"/>
        <end position="403"/>
    </location>
</feature>
<dbReference type="PROSITE" id="PS51332">
    <property type="entry name" value="B12_BINDING"/>
    <property type="match status" value="1"/>
</dbReference>
<comment type="caution">
    <text evidence="8">The sequence shown here is derived from an EMBL/GenBank/DDBJ whole genome shotgun (WGS) entry which is preliminary data.</text>
</comment>
<dbReference type="SUPFAM" id="SSF102114">
    <property type="entry name" value="Radical SAM enzymes"/>
    <property type="match status" value="1"/>
</dbReference>
<dbReference type="InterPro" id="IPR025288">
    <property type="entry name" value="DUF4080"/>
</dbReference>
<comment type="cofactor">
    <cofactor evidence="1">
        <name>[4Fe-4S] cluster</name>
        <dbReference type="ChEBI" id="CHEBI:49883"/>
    </cofactor>
</comment>
<dbReference type="RefSeq" id="WP_306072452.1">
    <property type="nucleotide sequence ID" value="NZ_JAROBZ020000001.1"/>
</dbReference>
<dbReference type="InterPro" id="IPR007197">
    <property type="entry name" value="rSAM"/>
</dbReference>
<dbReference type="EMBL" id="JAROBZ020000001">
    <property type="protein sequence ID" value="MFB3168943.1"/>
    <property type="molecule type" value="Genomic_DNA"/>
</dbReference>
<proteinExistence type="predicted"/>
<dbReference type="Gene3D" id="3.40.50.280">
    <property type="entry name" value="Cobalamin-binding domain"/>
    <property type="match status" value="1"/>
</dbReference>
<dbReference type="SMART" id="SM00729">
    <property type="entry name" value="Elp3"/>
    <property type="match status" value="1"/>
</dbReference>